<reference evidence="7" key="2">
    <citation type="submission" date="2023-06" db="EMBL/GenBank/DDBJ databases">
        <authorList>
            <consortium name="Lawrence Berkeley National Laboratory"/>
            <person name="Mondo S.J."/>
            <person name="Hensen N."/>
            <person name="Bonometti L."/>
            <person name="Westerberg I."/>
            <person name="Brannstrom I.O."/>
            <person name="Guillou S."/>
            <person name="Cros-Aarteil S."/>
            <person name="Calhoun S."/>
            <person name="Haridas S."/>
            <person name="Kuo A."/>
            <person name="Pangilinan J."/>
            <person name="Riley R."/>
            <person name="Labutti K."/>
            <person name="Andreopoulos B."/>
            <person name="Lipzen A."/>
            <person name="Chen C."/>
            <person name="Yanf M."/>
            <person name="Daum C."/>
            <person name="Ng V."/>
            <person name="Clum A."/>
            <person name="Steindorff A."/>
            <person name="Ohm R."/>
            <person name="Martin F."/>
            <person name="Silar P."/>
            <person name="Natvig D."/>
            <person name="Lalanne C."/>
            <person name="Gautier V."/>
            <person name="Ament-Velasquez S.L."/>
            <person name="Kruys A."/>
            <person name="Hutchinson M.I."/>
            <person name="Powell A.J."/>
            <person name="Barry K."/>
            <person name="Miller A.N."/>
            <person name="Grigoriev I.V."/>
            <person name="Debuchy R."/>
            <person name="Gladieux P."/>
            <person name="Thoren M.H."/>
            <person name="Johannesson H."/>
        </authorList>
    </citation>
    <scope>NUCLEOTIDE SEQUENCE</scope>
    <source>
        <strain evidence="7">PSN324</strain>
    </source>
</reference>
<feature type="domain" description="D-isomer specific 2-hydroxyacid dehydrogenase catalytic" evidence="5">
    <location>
        <begin position="54"/>
        <end position="334"/>
    </location>
</feature>
<dbReference type="InterPro" id="IPR006140">
    <property type="entry name" value="D-isomer_DH_NAD-bd"/>
</dbReference>
<reference evidence="7" key="1">
    <citation type="journal article" date="2023" name="Mol. Phylogenet. Evol.">
        <title>Genome-scale phylogeny and comparative genomics of the fungal order Sordariales.</title>
        <authorList>
            <person name="Hensen N."/>
            <person name="Bonometti L."/>
            <person name="Westerberg I."/>
            <person name="Brannstrom I.O."/>
            <person name="Guillou S."/>
            <person name="Cros-Aarteil S."/>
            <person name="Calhoun S."/>
            <person name="Haridas S."/>
            <person name="Kuo A."/>
            <person name="Mondo S."/>
            <person name="Pangilinan J."/>
            <person name="Riley R."/>
            <person name="LaButti K."/>
            <person name="Andreopoulos B."/>
            <person name="Lipzen A."/>
            <person name="Chen C."/>
            <person name="Yan M."/>
            <person name="Daum C."/>
            <person name="Ng V."/>
            <person name="Clum A."/>
            <person name="Steindorff A."/>
            <person name="Ohm R.A."/>
            <person name="Martin F."/>
            <person name="Silar P."/>
            <person name="Natvig D.O."/>
            <person name="Lalanne C."/>
            <person name="Gautier V."/>
            <person name="Ament-Velasquez S.L."/>
            <person name="Kruys A."/>
            <person name="Hutchinson M.I."/>
            <person name="Powell A.J."/>
            <person name="Barry K."/>
            <person name="Miller A.N."/>
            <person name="Grigoriev I.V."/>
            <person name="Debuchy R."/>
            <person name="Gladieux P."/>
            <person name="Hiltunen Thoren M."/>
            <person name="Johannesson H."/>
        </authorList>
    </citation>
    <scope>NUCLEOTIDE SEQUENCE</scope>
    <source>
        <strain evidence="7">PSN324</strain>
    </source>
</reference>
<name>A0AAV9HHD1_9PEZI</name>
<dbReference type="CDD" id="cd12168">
    <property type="entry name" value="Mand_dh_like"/>
    <property type="match status" value="1"/>
</dbReference>
<dbReference type="FunFam" id="3.40.50.720:FF:000282">
    <property type="entry name" value="Glyoxylate reductase protein"/>
    <property type="match status" value="1"/>
</dbReference>
<dbReference type="InterPro" id="IPR029752">
    <property type="entry name" value="D-isomer_DH_CS1"/>
</dbReference>
<dbReference type="Pfam" id="PF02826">
    <property type="entry name" value="2-Hacid_dh_C"/>
    <property type="match status" value="1"/>
</dbReference>
<comment type="similarity">
    <text evidence="1 4">Belongs to the D-isomer specific 2-hydroxyacid dehydrogenase family.</text>
</comment>
<gene>
    <name evidence="7" type="ORF">QBC42DRAFT_275352</name>
</gene>
<keyword evidence="8" id="KW-1185">Reference proteome</keyword>
<evidence type="ECO:0000256" key="1">
    <source>
        <dbReference type="ARBA" id="ARBA00005854"/>
    </source>
</evidence>
<dbReference type="Proteomes" id="UP001321749">
    <property type="component" value="Unassembled WGS sequence"/>
</dbReference>
<dbReference type="Pfam" id="PF00389">
    <property type="entry name" value="2-Hacid_dh"/>
    <property type="match status" value="1"/>
</dbReference>
<accession>A0AAV9HHD1</accession>
<protein>
    <submittedName>
        <fullName evidence="7">Glyoxylate reductase 1</fullName>
    </submittedName>
</protein>
<dbReference type="GO" id="GO:0005829">
    <property type="term" value="C:cytosol"/>
    <property type="evidence" value="ECO:0007669"/>
    <property type="project" value="TreeGrafter"/>
</dbReference>
<evidence type="ECO:0000259" key="6">
    <source>
        <dbReference type="Pfam" id="PF02826"/>
    </source>
</evidence>
<dbReference type="AlphaFoldDB" id="A0AAV9HHD1"/>
<dbReference type="Gene3D" id="3.40.50.720">
    <property type="entry name" value="NAD(P)-binding Rossmann-like Domain"/>
    <property type="match status" value="2"/>
</dbReference>
<evidence type="ECO:0000256" key="4">
    <source>
        <dbReference type="RuleBase" id="RU003719"/>
    </source>
</evidence>
<sequence length="340" mass="36867">MMASSGSTLPKVLLLGKITHAHSSWDSLQEIAEIFTPRSTNRDDFLQEALSGAFDGCQVAYRTFASFRVTGKIDGELLSSLPASIRYICHNGAGYDQVDVAACTERGIQVSNTPSAVDDATADMGIFLLLGALRNLSVGMASLRAGEWRGNPAPALGHDPQGKTLGILGMGGIGRNMAKKALAFGVKIRYHNRTRLDEEQEKEIEAEYVDFDTLLAESDVLSLNLPLNPQTRHIISHKEFAKMKKGITIVNTARGAVIDEAALVSALESGQVNSAGLDVYENEPEIHPGLLSNPRVLLVPHMGTWTVETELKMEEWAISNVRMAIESGKLRSIVPEQRGS</sequence>
<dbReference type="GO" id="GO:0051287">
    <property type="term" value="F:NAD binding"/>
    <property type="evidence" value="ECO:0007669"/>
    <property type="project" value="InterPro"/>
</dbReference>
<evidence type="ECO:0000256" key="3">
    <source>
        <dbReference type="ARBA" id="ARBA00023027"/>
    </source>
</evidence>
<keyword evidence="3" id="KW-0520">NAD</keyword>
<keyword evidence="2 4" id="KW-0560">Oxidoreductase</keyword>
<evidence type="ECO:0000313" key="7">
    <source>
        <dbReference type="EMBL" id="KAK4459043.1"/>
    </source>
</evidence>
<dbReference type="PROSITE" id="PS00670">
    <property type="entry name" value="D_2_HYDROXYACID_DH_2"/>
    <property type="match status" value="1"/>
</dbReference>
<dbReference type="PANTHER" id="PTHR10996:SF269">
    <property type="entry name" value="HYPOTHETICAL D-ISOMER SPECIFIC 2-HYDROXYACID DEHYDROGENASE (EUROFUNG)"/>
    <property type="match status" value="1"/>
</dbReference>
<feature type="domain" description="D-isomer specific 2-hydroxyacid dehydrogenase NAD-binding" evidence="6">
    <location>
        <begin position="127"/>
        <end position="303"/>
    </location>
</feature>
<evidence type="ECO:0000256" key="2">
    <source>
        <dbReference type="ARBA" id="ARBA00023002"/>
    </source>
</evidence>
<dbReference type="EMBL" id="MU865048">
    <property type="protein sequence ID" value="KAK4459043.1"/>
    <property type="molecule type" value="Genomic_DNA"/>
</dbReference>
<comment type="caution">
    <text evidence="7">The sequence shown here is derived from an EMBL/GenBank/DDBJ whole genome shotgun (WGS) entry which is preliminary data.</text>
</comment>
<dbReference type="InterPro" id="IPR006139">
    <property type="entry name" value="D-isomer_2_OHA_DH_cat_dom"/>
</dbReference>
<dbReference type="InterPro" id="IPR050223">
    <property type="entry name" value="D-isomer_2-hydroxyacid_DH"/>
</dbReference>
<dbReference type="SUPFAM" id="SSF51735">
    <property type="entry name" value="NAD(P)-binding Rossmann-fold domains"/>
    <property type="match status" value="1"/>
</dbReference>
<proteinExistence type="inferred from homology"/>
<evidence type="ECO:0000313" key="8">
    <source>
        <dbReference type="Proteomes" id="UP001321749"/>
    </source>
</evidence>
<evidence type="ECO:0000259" key="5">
    <source>
        <dbReference type="Pfam" id="PF00389"/>
    </source>
</evidence>
<organism evidence="7 8">
    <name type="scientific">Cladorrhinum samala</name>
    <dbReference type="NCBI Taxonomy" id="585594"/>
    <lineage>
        <taxon>Eukaryota</taxon>
        <taxon>Fungi</taxon>
        <taxon>Dikarya</taxon>
        <taxon>Ascomycota</taxon>
        <taxon>Pezizomycotina</taxon>
        <taxon>Sordariomycetes</taxon>
        <taxon>Sordariomycetidae</taxon>
        <taxon>Sordariales</taxon>
        <taxon>Podosporaceae</taxon>
        <taxon>Cladorrhinum</taxon>
    </lineage>
</organism>
<dbReference type="GO" id="GO:0030267">
    <property type="term" value="F:glyoxylate reductase (NADPH) activity"/>
    <property type="evidence" value="ECO:0007669"/>
    <property type="project" value="TreeGrafter"/>
</dbReference>
<dbReference type="PROSITE" id="PS00065">
    <property type="entry name" value="D_2_HYDROXYACID_DH_1"/>
    <property type="match status" value="1"/>
</dbReference>
<dbReference type="GO" id="GO:0016618">
    <property type="term" value="F:hydroxypyruvate reductase [NAD(P)H] activity"/>
    <property type="evidence" value="ECO:0007669"/>
    <property type="project" value="TreeGrafter"/>
</dbReference>
<dbReference type="PANTHER" id="PTHR10996">
    <property type="entry name" value="2-HYDROXYACID DEHYDROGENASE-RELATED"/>
    <property type="match status" value="1"/>
</dbReference>
<dbReference type="InterPro" id="IPR029753">
    <property type="entry name" value="D-isomer_DH_CS"/>
</dbReference>
<dbReference type="SUPFAM" id="SSF52283">
    <property type="entry name" value="Formate/glycerate dehydrogenase catalytic domain-like"/>
    <property type="match status" value="1"/>
</dbReference>
<dbReference type="InterPro" id="IPR036291">
    <property type="entry name" value="NAD(P)-bd_dom_sf"/>
</dbReference>